<evidence type="ECO:0000256" key="1">
    <source>
        <dbReference type="SAM" id="SignalP"/>
    </source>
</evidence>
<gene>
    <name evidence="3" type="ordered locus">Sfri_1133</name>
</gene>
<keyword evidence="4" id="KW-1185">Reference proteome</keyword>
<evidence type="ECO:0000259" key="2">
    <source>
        <dbReference type="Pfam" id="PF03413"/>
    </source>
</evidence>
<dbReference type="HOGENOM" id="CLU_177055_0_0_6"/>
<dbReference type="Gene3D" id="3.10.450.40">
    <property type="match status" value="1"/>
</dbReference>
<feature type="domain" description="PepSY" evidence="2">
    <location>
        <begin position="62"/>
        <end position="115"/>
    </location>
</feature>
<organism evidence="3 4">
    <name type="scientific">Shewanella frigidimarina (strain NCIMB 400)</name>
    <dbReference type="NCBI Taxonomy" id="318167"/>
    <lineage>
        <taxon>Bacteria</taxon>
        <taxon>Pseudomonadati</taxon>
        <taxon>Pseudomonadota</taxon>
        <taxon>Gammaproteobacteria</taxon>
        <taxon>Alteromonadales</taxon>
        <taxon>Shewanellaceae</taxon>
        <taxon>Shewanella</taxon>
    </lineage>
</organism>
<dbReference type="eggNOG" id="ENOG502ZH66">
    <property type="taxonomic scope" value="Bacteria"/>
</dbReference>
<dbReference type="AlphaFoldDB" id="Q085S9"/>
<dbReference type="Proteomes" id="UP000000684">
    <property type="component" value="Chromosome"/>
</dbReference>
<feature type="signal peptide" evidence="1">
    <location>
        <begin position="1"/>
        <end position="29"/>
    </location>
</feature>
<dbReference type="EMBL" id="CP000447">
    <property type="protein sequence ID" value="ABI70986.1"/>
    <property type="molecule type" value="Genomic_DNA"/>
</dbReference>
<dbReference type="STRING" id="318167.Sfri_1133"/>
<dbReference type="Pfam" id="PF03413">
    <property type="entry name" value="PepSY"/>
    <property type="match status" value="1"/>
</dbReference>
<reference evidence="3 4" key="1">
    <citation type="submission" date="2006-08" db="EMBL/GenBank/DDBJ databases">
        <title>Complete sequence of Shewanella frigidimarina NCIMB 400.</title>
        <authorList>
            <consortium name="US DOE Joint Genome Institute"/>
            <person name="Copeland A."/>
            <person name="Lucas S."/>
            <person name="Lapidus A."/>
            <person name="Barry K."/>
            <person name="Detter J.C."/>
            <person name="Glavina del Rio T."/>
            <person name="Hammon N."/>
            <person name="Israni S."/>
            <person name="Dalin E."/>
            <person name="Tice H."/>
            <person name="Pitluck S."/>
            <person name="Fredrickson J.K."/>
            <person name="Kolker E."/>
            <person name="McCuel L.A."/>
            <person name="DiChristina T."/>
            <person name="Nealson K.H."/>
            <person name="Newman D."/>
            <person name="Tiedje J.M."/>
            <person name="Zhou J."/>
            <person name="Romine M.F."/>
            <person name="Culley D.E."/>
            <person name="Serres M."/>
            <person name="Chertkov O."/>
            <person name="Brettin T."/>
            <person name="Bruce D."/>
            <person name="Han C."/>
            <person name="Tapia R."/>
            <person name="Gilna P."/>
            <person name="Schmutz J."/>
            <person name="Larimer F."/>
            <person name="Land M."/>
            <person name="Hauser L."/>
            <person name="Kyrpides N."/>
            <person name="Mikhailova N."/>
            <person name="Richardson P."/>
        </authorList>
    </citation>
    <scope>NUCLEOTIDE SEQUENCE [LARGE SCALE GENOMIC DNA]</scope>
    <source>
        <strain evidence="3 4">NCIMB 400</strain>
    </source>
</reference>
<evidence type="ECO:0000313" key="3">
    <source>
        <dbReference type="EMBL" id="ABI70986.1"/>
    </source>
</evidence>
<proteinExistence type="predicted"/>
<dbReference type="GeneID" id="41839478"/>
<accession>Q085S9</accession>
<keyword evidence="1" id="KW-0732">Signal</keyword>
<dbReference type="InterPro" id="IPR025711">
    <property type="entry name" value="PepSY"/>
</dbReference>
<dbReference type="RefSeq" id="WP_011636607.1">
    <property type="nucleotide sequence ID" value="NC_008345.1"/>
</dbReference>
<protein>
    <submittedName>
        <fullName evidence="3">Propeptide, PepSY amd peptidase M4</fullName>
    </submittedName>
</protein>
<name>Q085S9_SHEFN</name>
<feature type="chain" id="PRO_5004166774" evidence="1">
    <location>
        <begin position="30"/>
        <end position="118"/>
    </location>
</feature>
<evidence type="ECO:0000313" key="4">
    <source>
        <dbReference type="Proteomes" id="UP000000684"/>
    </source>
</evidence>
<dbReference type="KEGG" id="sfr:Sfri_1133"/>
<sequence length="118" mass="12629" precursor="true">MQRMLNVNATMLGLMLALLSLTCSVPSYAAALHSSAGAQLSPGPNNNRQNNNQQNSNLVVNSAQQAVQMAQRSYSGKVLKVQSANVNGHPGYRIKLLTNDGVIFYVLVDATNGSVKRN</sequence>